<protein>
    <recommendedName>
        <fullName evidence="3">Tryptophan--tRNA ligase, cytoplasmic</fullName>
        <ecNumber evidence="2">6.1.1.2</ecNumber>
    </recommendedName>
    <alternativeName>
        <fullName evidence="9">Tryptophanyl-tRNA synthetase</fullName>
    </alternativeName>
</protein>
<dbReference type="GO" id="GO:0006436">
    <property type="term" value="P:tryptophanyl-tRNA aminoacylation"/>
    <property type="evidence" value="ECO:0007669"/>
    <property type="project" value="InterPro"/>
</dbReference>
<dbReference type="FunFam" id="1.10.240.10:FF:000003">
    <property type="entry name" value="Tryptophan--tRNA ligase, cytoplasmic"/>
    <property type="match status" value="1"/>
</dbReference>
<keyword evidence="5" id="KW-0547">Nucleotide-binding</keyword>
<evidence type="ECO:0000256" key="5">
    <source>
        <dbReference type="ARBA" id="ARBA00022741"/>
    </source>
</evidence>
<dbReference type="InterPro" id="IPR014729">
    <property type="entry name" value="Rossmann-like_a/b/a_fold"/>
</dbReference>
<feature type="region of interest" description="Disordered" evidence="10">
    <location>
        <begin position="249"/>
        <end position="270"/>
    </location>
</feature>
<dbReference type="GO" id="GO:0005524">
    <property type="term" value="F:ATP binding"/>
    <property type="evidence" value="ECO:0007669"/>
    <property type="project" value="UniProtKB-KW"/>
</dbReference>
<evidence type="ECO:0000259" key="11">
    <source>
        <dbReference type="Pfam" id="PF17919"/>
    </source>
</evidence>
<dbReference type="PANTHER" id="PTHR10055:SF1">
    <property type="entry name" value="TRYPTOPHAN--TRNA LIGASE, CYTOPLASMIC"/>
    <property type="match status" value="1"/>
</dbReference>
<dbReference type="Gene3D" id="1.10.240.10">
    <property type="entry name" value="Tyrosyl-Transfer RNA Synthetase"/>
    <property type="match status" value="1"/>
</dbReference>
<keyword evidence="4 12" id="KW-0436">Ligase</keyword>
<organism evidence="12 13">
    <name type="scientific">Nicotiana attenuata</name>
    <name type="common">Coyote tobacco</name>
    <dbReference type="NCBI Taxonomy" id="49451"/>
    <lineage>
        <taxon>Eukaryota</taxon>
        <taxon>Viridiplantae</taxon>
        <taxon>Streptophyta</taxon>
        <taxon>Embryophyta</taxon>
        <taxon>Tracheophyta</taxon>
        <taxon>Spermatophyta</taxon>
        <taxon>Magnoliopsida</taxon>
        <taxon>eudicotyledons</taxon>
        <taxon>Gunneridae</taxon>
        <taxon>Pentapetalae</taxon>
        <taxon>asterids</taxon>
        <taxon>lamiids</taxon>
        <taxon>Solanales</taxon>
        <taxon>Solanaceae</taxon>
        <taxon>Nicotianoideae</taxon>
        <taxon>Nicotianeae</taxon>
        <taxon>Nicotiana</taxon>
    </lineage>
</organism>
<dbReference type="SUPFAM" id="SSF50630">
    <property type="entry name" value="Acid proteases"/>
    <property type="match status" value="1"/>
</dbReference>
<dbReference type="Pfam" id="PF08284">
    <property type="entry name" value="RVP_2"/>
    <property type="match status" value="1"/>
</dbReference>
<dbReference type="InterPro" id="IPR002305">
    <property type="entry name" value="aa-tRNA-synth_Ic"/>
</dbReference>
<dbReference type="GO" id="GO:0004830">
    <property type="term" value="F:tryptophan-tRNA ligase activity"/>
    <property type="evidence" value="ECO:0007669"/>
    <property type="project" value="UniProtKB-EC"/>
</dbReference>
<evidence type="ECO:0000256" key="8">
    <source>
        <dbReference type="ARBA" id="ARBA00023146"/>
    </source>
</evidence>
<dbReference type="EC" id="6.1.1.2" evidence="2"/>
<keyword evidence="7" id="KW-0648">Protein biosynthesis</keyword>
<dbReference type="InterPro" id="IPR043502">
    <property type="entry name" value="DNA/RNA_pol_sf"/>
</dbReference>
<dbReference type="PANTHER" id="PTHR10055">
    <property type="entry name" value="TRYPTOPHANYL-TRNA SYNTHETASE"/>
    <property type="match status" value="1"/>
</dbReference>
<gene>
    <name evidence="12" type="ORF">A4A49_36867</name>
</gene>
<dbReference type="Pfam" id="PF00579">
    <property type="entry name" value="tRNA-synt_1b"/>
    <property type="match status" value="1"/>
</dbReference>
<dbReference type="Gene3D" id="3.40.50.620">
    <property type="entry name" value="HUPs"/>
    <property type="match status" value="1"/>
</dbReference>
<dbReference type="PRINTS" id="PR01039">
    <property type="entry name" value="TRNASYNTHTRP"/>
</dbReference>
<proteinExistence type="inferred from homology"/>
<evidence type="ECO:0000313" key="12">
    <source>
        <dbReference type="EMBL" id="OIT36020.1"/>
    </source>
</evidence>
<evidence type="ECO:0000256" key="9">
    <source>
        <dbReference type="ARBA" id="ARBA00030268"/>
    </source>
</evidence>
<dbReference type="NCBIfam" id="TIGR00233">
    <property type="entry name" value="trpS"/>
    <property type="match status" value="1"/>
</dbReference>
<dbReference type="Gene3D" id="3.10.20.370">
    <property type="match status" value="1"/>
</dbReference>
<keyword evidence="13" id="KW-1185">Reference proteome</keyword>
<dbReference type="InterPro" id="IPR021109">
    <property type="entry name" value="Peptidase_aspartic_dom_sf"/>
</dbReference>
<sequence>MVKVAKCVTYNKVVGIFGFTGEDHIGKVSFPPVQVVPSFPSSFPHLFSGNDNIRYLIPCAIDQDPYFRMTRDVAPRIGYHKPALIESSFFPALQGENGKMSASDPNSAIYVTDSAKEIKNKINRYAFSGGQDSIELHRKYGANLEVDIPFKYLGFFLDDDAELERIREEYGSGRMLTGEVKKRLTEVLTDLVERHRRARALVTDEMVDAFMAFISVVSEHFLGSVIMASEMNEVMNTLHKISTEMSKFSARQEQLESDQELNSRQQEDSLNELREVLNEVILGGKRPERDKKASLEEVSNLTQPNVGQPPPPVPPLRPAVSNITTVPPLPPYVPPNLLSPHPRSTAFQPLNFPAPPPGPRTYQPTVNWNQGTMGVTPPYLPYNQHPPFQTPYFSQPSHIPPPLYHHTPYMPTPPQNLYYANAPNQMPSHSGNHASLPNIPYTKYTNVEFPRFDGEDLRTWLYKVEQIFADEEVSIQQRMKACISIFLNNLKPELRNAVKAKRHLYSIELEEGSEVVQEDPELEKLSEEQEVVEETIENCEISLEAMNGSKGYRTLRIQGFTEQKPINVLIDSGCTHNFINEQTARRLGCKVYQMSPQDVSVADGRVIQSVKGSKEFTWLMQGMVFTDDFLILPIDSCDVVLGIQWLCKLGNIQINFAKLWMQFSYKGKSITLQGISPSFKTVQAKALNNISANTAQIFMIKVCQEKNSENKLTPVQQEAPMEIQELLEGYKELFEEPKQLPPSRGVFDHHIPLRTDNFHWSEEATTTFNNLKKALTSAPVLALPDFSLPFVVETDACSLGIGVVLMQQGQPIAYLSKGLSVQHQSLSVYDKELLALVMAITKWTQYLTGRPFIVKTDQKALKFLLEPKLHTSSQLKWITKLMQYDFIIEYKKGNENKAADALSRAGPLTLNS</sequence>
<keyword evidence="6" id="KW-0067">ATP-binding</keyword>
<dbReference type="SMR" id="A0A314L325"/>
<evidence type="ECO:0000256" key="3">
    <source>
        <dbReference type="ARBA" id="ARBA00013782"/>
    </source>
</evidence>
<dbReference type="Pfam" id="PF17919">
    <property type="entry name" value="RT_RNaseH_2"/>
    <property type="match status" value="1"/>
</dbReference>
<dbReference type="Gramene" id="OIT36020">
    <property type="protein sequence ID" value="OIT36020"/>
    <property type="gene ID" value="A4A49_36867"/>
</dbReference>
<comment type="caution">
    <text evidence="12">The sequence shown here is derived from an EMBL/GenBank/DDBJ whole genome shotgun (WGS) entry which is preliminary data.</text>
</comment>
<dbReference type="EMBL" id="MJEQ01000485">
    <property type="protein sequence ID" value="OIT36020.1"/>
    <property type="molecule type" value="Genomic_DNA"/>
</dbReference>
<comment type="similarity">
    <text evidence="1">Belongs to the class-I aminoacyl-tRNA synthetase family.</text>
</comment>
<name>A0A314L325_NICAT</name>
<dbReference type="Proteomes" id="UP000187609">
    <property type="component" value="Unassembled WGS sequence"/>
</dbReference>
<evidence type="ECO:0000256" key="4">
    <source>
        <dbReference type="ARBA" id="ARBA00022598"/>
    </source>
</evidence>
<evidence type="ECO:0000256" key="10">
    <source>
        <dbReference type="SAM" id="MobiDB-lite"/>
    </source>
</evidence>
<dbReference type="Gene3D" id="2.40.70.10">
    <property type="entry name" value="Acid Proteases"/>
    <property type="match status" value="1"/>
</dbReference>
<dbReference type="CDD" id="cd00303">
    <property type="entry name" value="retropepsin_like"/>
    <property type="match status" value="1"/>
</dbReference>
<dbReference type="STRING" id="49451.A0A314L325"/>
<dbReference type="GO" id="GO:0005737">
    <property type="term" value="C:cytoplasm"/>
    <property type="evidence" value="ECO:0007669"/>
    <property type="project" value="TreeGrafter"/>
</dbReference>
<keyword evidence="8" id="KW-0030">Aminoacyl-tRNA synthetase</keyword>
<evidence type="ECO:0000256" key="7">
    <source>
        <dbReference type="ARBA" id="ARBA00022917"/>
    </source>
</evidence>
<dbReference type="InterPro" id="IPR041577">
    <property type="entry name" value="RT_RNaseH_2"/>
</dbReference>
<reference evidence="12" key="1">
    <citation type="submission" date="2016-11" db="EMBL/GenBank/DDBJ databases">
        <title>The genome of Nicotiana attenuata.</title>
        <authorList>
            <person name="Xu S."/>
            <person name="Brockmoeller T."/>
            <person name="Gaquerel E."/>
            <person name="Navarro A."/>
            <person name="Kuhl H."/>
            <person name="Gase K."/>
            <person name="Ling Z."/>
            <person name="Zhou W."/>
            <person name="Kreitzer C."/>
            <person name="Stanke M."/>
            <person name="Tang H."/>
            <person name="Lyons E."/>
            <person name="Pandey P."/>
            <person name="Pandey S.P."/>
            <person name="Timmermann B."/>
            <person name="Baldwin I.T."/>
        </authorList>
    </citation>
    <scope>NUCLEOTIDE SEQUENCE [LARGE SCALE GENOMIC DNA]</scope>
    <source>
        <strain evidence="12">UT</strain>
    </source>
</reference>
<dbReference type="CDD" id="cd09274">
    <property type="entry name" value="RNase_HI_RT_Ty3"/>
    <property type="match status" value="1"/>
</dbReference>
<dbReference type="AlphaFoldDB" id="A0A314L325"/>
<evidence type="ECO:0000256" key="2">
    <source>
        <dbReference type="ARBA" id="ARBA00013161"/>
    </source>
</evidence>
<feature type="domain" description="Reverse transcriptase/retrotransposon-derived protein RNase H-like" evidence="11">
    <location>
        <begin position="760"/>
        <end position="854"/>
    </location>
</feature>
<evidence type="ECO:0000256" key="1">
    <source>
        <dbReference type="ARBA" id="ARBA00005594"/>
    </source>
</evidence>
<accession>A0A314L325</accession>
<evidence type="ECO:0000256" key="6">
    <source>
        <dbReference type="ARBA" id="ARBA00022840"/>
    </source>
</evidence>
<evidence type="ECO:0000313" key="13">
    <source>
        <dbReference type="Proteomes" id="UP000187609"/>
    </source>
</evidence>
<dbReference type="SUPFAM" id="SSF52374">
    <property type="entry name" value="Nucleotidylyl transferase"/>
    <property type="match status" value="1"/>
</dbReference>
<dbReference type="InterPro" id="IPR002306">
    <property type="entry name" value="Trp-tRNA-ligase"/>
</dbReference>
<dbReference type="SUPFAM" id="SSF56672">
    <property type="entry name" value="DNA/RNA polymerases"/>
    <property type="match status" value="1"/>
</dbReference>